<evidence type="ECO:0000256" key="1">
    <source>
        <dbReference type="SAM" id="Phobius"/>
    </source>
</evidence>
<reference evidence="2 3" key="2">
    <citation type="submission" date="2019-08" db="EMBL/GenBank/DDBJ databases">
        <title>Jejuicoccus antrihumi gen. nov., sp. nov., a new member of the family Dermacoccaceae isolated from a cave.</title>
        <authorList>
            <person name="Schumann P."/>
            <person name="Kim I.S."/>
        </authorList>
    </citation>
    <scope>NUCLEOTIDE SEQUENCE [LARGE SCALE GENOMIC DNA]</scope>
    <source>
        <strain evidence="2 3">C5-26</strain>
    </source>
</reference>
<evidence type="ECO:0000313" key="2">
    <source>
        <dbReference type="EMBL" id="TWP38310.1"/>
    </source>
</evidence>
<feature type="transmembrane region" description="Helical" evidence="1">
    <location>
        <begin position="73"/>
        <end position="91"/>
    </location>
</feature>
<keyword evidence="3" id="KW-1185">Reference proteome</keyword>
<organism evidence="2 3">
    <name type="scientific">Leekyejoonella antrihumi</name>
    <dbReference type="NCBI Taxonomy" id="1660198"/>
    <lineage>
        <taxon>Bacteria</taxon>
        <taxon>Bacillati</taxon>
        <taxon>Actinomycetota</taxon>
        <taxon>Actinomycetes</taxon>
        <taxon>Micrococcales</taxon>
        <taxon>Dermacoccaceae</taxon>
        <taxon>Leekyejoonella</taxon>
    </lineage>
</organism>
<keyword evidence="1" id="KW-1133">Transmembrane helix</keyword>
<proteinExistence type="predicted"/>
<protein>
    <submittedName>
        <fullName evidence="2">Uncharacterized protein</fullName>
    </submittedName>
</protein>
<accession>A0A563E711</accession>
<gene>
    <name evidence="2" type="ORF">FGL98_03620</name>
</gene>
<reference evidence="2 3" key="1">
    <citation type="submission" date="2019-05" db="EMBL/GenBank/DDBJ databases">
        <authorList>
            <person name="Lee S.D."/>
        </authorList>
    </citation>
    <scope>NUCLEOTIDE SEQUENCE [LARGE SCALE GENOMIC DNA]</scope>
    <source>
        <strain evidence="2 3">C5-26</strain>
    </source>
</reference>
<keyword evidence="1" id="KW-0812">Transmembrane</keyword>
<dbReference type="EMBL" id="VCQV01000003">
    <property type="protein sequence ID" value="TWP38310.1"/>
    <property type="molecule type" value="Genomic_DNA"/>
</dbReference>
<sequence>MVLAIILSTVVAVMWTTGTALALNVRRGQCFGGRGARLPTSTRMLWVCAPNLLAFAANAYYGQPREPAHLPSAVLIILALLSATILTILIHNGRASQPQ</sequence>
<dbReference type="Proteomes" id="UP000320244">
    <property type="component" value="Unassembled WGS sequence"/>
</dbReference>
<name>A0A563E711_9MICO</name>
<dbReference type="AlphaFoldDB" id="A0A563E711"/>
<dbReference type="RefSeq" id="WP_146315288.1">
    <property type="nucleotide sequence ID" value="NZ_VCQV01000003.1"/>
</dbReference>
<comment type="caution">
    <text evidence="2">The sequence shown here is derived from an EMBL/GenBank/DDBJ whole genome shotgun (WGS) entry which is preliminary data.</text>
</comment>
<feature type="transmembrane region" description="Helical" evidence="1">
    <location>
        <begin position="44"/>
        <end position="61"/>
    </location>
</feature>
<keyword evidence="1" id="KW-0472">Membrane</keyword>
<evidence type="ECO:0000313" key="3">
    <source>
        <dbReference type="Proteomes" id="UP000320244"/>
    </source>
</evidence>